<feature type="transmembrane region" description="Helical" evidence="1">
    <location>
        <begin position="83"/>
        <end position="101"/>
    </location>
</feature>
<accession>A0A2T4JPP5</accession>
<evidence type="ECO:0000313" key="2">
    <source>
        <dbReference type="EMBL" id="PTE19871.1"/>
    </source>
</evidence>
<dbReference type="Pfam" id="PF06170">
    <property type="entry name" value="DUF983"/>
    <property type="match status" value="1"/>
</dbReference>
<gene>
    <name evidence="2" type="ORF">C5F48_20590</name>
</gene>
<dbReference type="AlphaFoldDB" id="A0A2T4JPP5"/>
<dbReference type="Proteomes" id="UP000241010">
    <property type="component" value="Unassembled WGS sequence"/>
</dbReference>
<protein>
    <recommendedName>
        <fullName evidence="4">DUF983 domain-containing protein</fullName>
    </recommendedName>
</protein>
<reference evidence="2 3" key="1">
    <citation type="submission" date="2018-03" db="EMBL/GenBank/DDBJ databases">
        <title>Cereibacter changlensis.</title>
        <authorList>
            <person name="Meyer T.E."/>
            <person name="Miller S."/>
            <person name="Lodha T."/>
            <person name="Gandham S."/>
            <person name="Chintalapati S."/>
            <person name="Chintalapati V.R."/>
        </authorList>
    </citation>
    <scope>NUCLEOTIDE SEQUENCE [LARGE SCALE GENOMIC DNA]</scope>
    <source>
        <strain evidence="2 3">JA139</strain>
    </source>
</reference>
<dbReference type="EMBL" id="PZKG01000168">
    <property type="protein sequence ID" value="PTE19871.1"/>
    <property type="molecule type" value="Genomic_DNA"/>
</dbReference>
<organism evidence="2 3">
    <name type="scientific">Cereibacter changlensis JA139</name>
    <dbReference type="NCBI Taxonomy" id="1188249"/>
    <lineage>
        <taxon>Bacteria</taxon>
        <taxon>Pseudomonadati</taxon>
        <taxon>Pseudomonadota</taxon>
        <taxon>Alphaproteobacteria</taxon>
        <taxon>Rhodobacterales</taxon>
        <taxon>Paracoccaceae</taxon>
        <taxon>Cereibacter</taxon>
    </lineage>
</organism>
<proteinExistence type="predicted"/>
<dbReference type="InterPro" id="IPR009325">
    <property type="entry name" value="DUF983"/>
</dbReference>
<sequence length="120" mass="12976">MDLTIRELKPALKRGLRNRCPNCGEGRILSGYLKVAPECTVCGQSFAAQRADDGPAYLTVLIGCHVGGFLLHGLFVHTDLSPLQNATITGSVVTLVSLALLPRFKGAMIAWQWASRLHGF</sequence>
<keyword evidence="1" id="KW-0812">Transmembrane</keyword>
<keyword evidence="1" id="KW-1133">Transmembrane helix</keyword>
<keyword evidence="3" id="KW-1185">Reference proteome</keyword>
<comment type="caution">
    <text evidence="2">The sequence shown here is derived from an EMBL/GenBank/DDBJ whole genome shotgun (WGS) entry which is preliminary data.</text>
</comment>
<keyword evidence="1" id="KW-0472">Membrane</keyword>
<dbReference type="OrthoDB" id="9799456at2"/>
<evidence type="ECO:0000313" key="3">
    <source>
        <dbReference type="Proteomes" id="UP000241010"/>
    </source>
</evidence>
<evidence type="ECO:0008006" key="4">
    <source>
        <dbReference type="Google" id="ProtNLM"/>
    </source>
</evidence>
<dbReference type="RefSeq" id="WP_107665664.1">
    <property type="nucleotide sequence ID" value="NZ_PZKG01000168.1"/>
</dbReference>
<feature type="transmembrane region" description="Helical" evidence="1">
    <location>
        <begin position="56"/>
        <end position="77"/>
    </location>
</feature>
<evidence type="ECO:0000256" key="1">
    <source>
        <dbReference type="SAM" id="Phobius"/>
    </source>
</evidence>
<name>A0A2T4JPP5_9RHOB</name>